<dbReference type="EMBL" id="CP001700">
    <property type="protein sequence ID" value="ACU73651.1"/>
    <property type="molecule type" value="Genomic_DNA"/>
</dbReference>
<dbReference type="OrthoDB" id="4561190at2"/>
<dbReference type="STRING" id="479433.Caci_4790"/>
<evidence type="ECO:0000313" key="2">
    <source>
        <dbReference type="Proteomes" id="UP000000851"/>
    </source>
</evidence>
<evidence type="ECO:0008006" key="3">
    <source>
        <dbReference type="Google" id="ProtNLM"/>
    </source>
</evidence>
<gene>
    <name evidence="1" type="ordered locus">Caci_4790</name>
</gene>
<dbReference type="RefSeq" id="WP_015793380.1">
    <property type="nucleotide sequence ID" value="NC_013131.1"/>
</dbReference>
<dbReference type="AlphaFoldDB" id="C7Q1C2"/>
<protein>
    <recommendedName>
        <fullName evidence="3">CobQ/CobB/MinD/ParA nucleotide binding domain-containing protein</fullName>
    </recommendedName>
</protein>
<sequence>MLIFSSSDKGGTGRSVTSCNMAYRLSLLGRDVAYLDFDFGSPTAGAIFEIPKLERGTQDGGLHSFILGQTTVPTRVDVRKVTERPALQERPSGSGKLTLFPGDVGGAEFHLSDDHIKAAISLFQTVEREFDVCIVDLSAGRSSALDMSLNAISPRVRKKTREGNDRVRWLLFHRWTTQHVIAAGGLLFEQNGILPCAVEAGFAQADFMRLVRTVRTAVPDASAFGEKTTAEQTRWVVRSDDHLKALAQGRGLGQDLLAGTTPLEPMLLWREQVIMDLDVNRRLAKPATTQAFDKLAIRVVDDHAWEGF</sequence>
<dbReference type="Gene3D" id="3.40.50.300">
    <property type="entry name" value="P-loop containing nucleotide triphosphate hydrolases"/>
    <property type="match status" value="1"/>
</dbReference>
<dbReference type="eggNOG" id="COG1192">
    <property type="taxonomic scope" value="Bacteria"/>
</dbReference>
<reference evidence="1 2" key="1">
    <citation type="journal article" date="2009" name="Stand. Genomic Sci.">
        <title>Complete genome sequence of Catenulispora acidiphila type strain (ID 139908).</title>
        <authorList>
            <person name="Copeland A."/>
            <person name="Lapidus A."/>
            <person name="Glavina Del Rio T."/>
            <person name="Nolan M."/>
            <person name="Lucas S."/>
            <person name="Chen F."/>
            <person name="Tice H."/>
            <person name="Cheng J.F."/>
            <person name="Bruce D."/>
            <person name="Goodwin L."/>
            <person name="Pitluck S."/>
            <person name="Mikhailova N."/>
            <person name="Pati A."/>
            <person name="Ivanova N."/>
            <person name="Mavromatis K."/>
            <person name="Chen A."/>
            <person name="Palaniappan K."/>
            <person name="Chain P."/>
            <person name="Land M."/>
            <person name="Hauser L."/>
            <person name="Chang Y.J."/>
            <person name="Jeffries C.D."/>
            <person name="Chertkov O."/>
            <person name="Brettin T."/>
            <person name="Detter J.C."/>
            <person name="Han C."/>
            <person name="Ali Z."/>
            <person name="Tindall B.J."/>
            <person name="Goker M."/>
            <person name="Bristow J."/>
            <person name="Eisen J.A."/>
            <person name="Markowitz V."/>
            <person name="Hugenholtz P."/>
            <person name="Kyrpides N.C."/>
            <person name="Klenk H.P."/>
        </authorList>
    </citation>
    <scope>NUCLEOTIDE SEQUENCE [LARGE SCALE GENOMIC DNA]</scope>
    <source>
        <strain evidence="2">DSM 44928 / JCM 14897 / NBRC 102108 / NRRL B-24433 / ID139908</strain>
    </source>
</reference>
<accession>C7Q1C2</accession>
<proteinExistence type="predicted"/>
<dbReference type="NCBIfam" id="NF040564">
    <property type="entry name" value="SCO2523_fam"/>
    <property type="match status" value="1"/>
</dbReference>
<dbReference type="InParanoid" id="C7Q1C2"/>
<evidence type="ECO:0000313" key="1">
    <source>
        <dbReference type="EMBL" id="ACU73651.1"/>
    </source>
</evidence>
<dbReference type="KEGG" id="cai:Caci_4790"/>
<keyword evidence="2" id="KW-1185">Reference proteome</keyword>
<dbReference type="InterPro" id="IPR027417">
    <property type="entry name" value="P-loop_NTPase"/>
</dbReference>
<dbReference type="HOGENOM" id="CLU_914287_0_0_11"/>
<dbReference type="Proteomes" id="UP000000851">
    <property type="component" value="Chromosome"/>
</dbReference>
<name>C7Q1C2_CATAD</name>
<dbReference type="SUPFAM" id="SSF52540">
    <property type="entry name" value="P-loop containing nucleoside triphosphate hydrolases"/>
    <property type="match status" value="1"/>
</dbReference>
<organism evidence="1 2">
    <name type="scientific">Catenulispora acidiphila (strain DSM 44928 / JCM 14897 / NBRC 102108 / NRRL B-24433 / ID139908)</name>
    <dbReference type="NCBI Taxonomy" id="479433"/>
    <lineage>
        <taxon>Bacteria</taxon>
        <taxon>Bacillati</taxon>
        <taxon>Actinomycetota</taxon>
        <taxon>Actinomycetes</taxon>
        <taxon>Catenulisporales</taxon>
        <taxon>Catenulisporaceae</taxon>
        <taxon>Catenulispora</taxon>
    </lineage>
</organism>